<accession>A0A0L8G311</accession>
<proteinExistence type="predicted"/>
<name>A0A0L8G311_OCTBM</name>
<reference evidence="1" key="1">
    <citation type="submission" date="2015-07" db="EMBL/GenBank/DDBJ databases">
        <title>MeaNS - Measles Nucleotide Surveillance Program.</title>
        <authorList>
            <person name="Tran T."/>
            <person name="Druce J."/>
        </authorList>
    </citation>
    <scope>NUCLEOTIDE SEQUENCE</scope>
    <source>
        <strain evidence="1">UCB-OBI-ISO-001</strain>
        <tissue evidence="1">Gonad</tissue>
    </source>
</reference>
<sequence>MADHIYTYFLSGKIEEEWRKAGVGFTMRSPSKHGVGKCNSNGELVATTLLRVQPNNYKHRLQAKRSTKDYLGAPSIVACVALEKVTQQPTIESLDDKPIYNAIKQMKEDKLPGRCDISTEIRKYGGLKLTEDLYNIVLLIWEMEMVPQDWKVFIDFTKAFDTFMMDFRWLNALEFVLRYIVTTQRPLSFREQRFRDFASVEYEGHLYMTPQDFLESVLEDTPR</sequence>
<dbReference type="OrthoDB" id="5859791at2759"/>
<gene>
    <name evidence="1" type="ORF">OCBIM_22001358mg</name>
</gene>
<protein>
    <submittedName>
        <fullName evidence="1">Uncharacterized protein</fullName>
    </submittedName>
</protein>
<dbReference type="AlphaFoldDB" id="A0A0L8G311"/>
<evidence type="ECO:0000313" key="1">
    <source>
        <dbReference type="EMBL" id="KOF71224.1"/>
    </source>
</evidence>
<organism evidence="1">
    <name type="scientific">Octopus bimaculoides</name>
    <name type="common">California two-spotted octopus</name>
    <dbReference type="NCBI Taxonomy" id="37653"/>
    <lineage>
        <taxon>Eukaryota</taxon>
        <taxon>Metazoa</taxon>
        <taxon>Spiralia</taxon>
        <taxon>Lophotrochozoa</taxon>
        <taxon>Mollusca</taxon>
        <taxon>Cephalopoda</taxon>
        <taxon>Coleoidea</taxon>
        <taxon>Octopodiformes</taxon>
        <taxon>Octopoda</taxon>
        <taxon>Incirrata</taxon>
        <taxon>Octopodidae</taxon>
        <taxon>Octopus</taxon>
    </lineage>
</organism>
<dbReference type="STRING" id="37653.A0A0L8G311"/>
<dbReference type="EMBL" id="KQ424287">
    <property type="protein sequence ID" value="KOF71224.1"/>
    <property type="molecule type" value="Genomic_DNA"/>
</dbReference>
<feature type="non-terminal residue" evidence="1">
    <location>
        <position position="223"/>
    </location>
</feature>